<comment type="similarity">
    <text evidence="2">Belongs to the COA8 family.</text>
</comment>
<keyword evidence="4" id="KW-0809">Transit peptide</keyword>
<keyword evidence="3" id="KW-0999">Mitochondrion inner membrane</keyword>
<dbReference type="InterPro" id="IPR018796">
    <property type="entry name" value="COA8"/>
</dbReference>
<keyword evidence="6" id="KW-0472">Membrane</keyword>
<keyword evidence="5" id="KW-0496">Mitochondrion</keyword>
<name>A0ABR3PRZ9_9TREE</name>
<keyword evidence="9" id="KW-1185">Reference proteome</keyword>
<protein>
    <submittedName>
        <fullName evidence="8">Cytosolic Fe-S cluster assembly factor nbp35</fullName>
    </submittedName>
</protein>
<evidence type="ECO:0000256" key="5">
    <source>
        <dbReference type="ARBA" id="ARBA00023128"/>
    </source>
</evidence>
<evidence type="ECO:0000256" key="4">
    <source>
        <dbReference type="ARBA" id="ARBA00022946"/>
    </source>
</evidence>
<proteinExistence type="inferred from homology"/>
<dbReference type="PANTHER" id="PTHR31107">
    <property type="entry name" value="APOPTOGENIC PROTEIN 1, MITOCHONDRIAL"/>
    <property type="match status" value="1"/>
</dbReference>
<reference evidence="8 9" key="1">
    <citation type="submission" date="2023-08" db="EMBL/GenBank/DDBJ databases">
        <title>Annotated Genome Sequence of Vanrija albida AlHP1.</title>
        <authorList>
            <person name="Herzog R."/>
        </authorList>
    </citation>
    <scope>NUCLEOTIDE SEQUENCE [LARGE SCALE GENOMIC DNA]</scope>
    <source>
        <strain evidence="8 9">AlHP1</strain>
    </source>
</reference>
<evidence type="ECO:0000256" key="7">
    <source>
        <dbReference type="SAM" id="MobiDB-lite"/>
    </source>
</evidence>
<dbReference type="RefSeq" id="XP_069205163.1">
    <property type="nucleotide sequence ID" value="XM_069357226.1"/>
</dbReference>
<dbReference type="EMBL" id="JBBXJM010000007">
    <property type="protein sequence ID" value="KAL1405219.1"/>
    <property type="molecule type" value="Genomic_DNA"/>
</dbReference>
<dbReference type="Proteomes" id="UP001565368">
    <property type="component" value="Unassembled WGS sequence"/>
</dbReference>
<dbReference type="GeneID" id="95989887"/>
<feature type="compositionally biased region" description="Low complexity" evidence="7">
    <location>
        <begin position="21"/>
        <end position="35"/>
    </location>
</feature>
<evidence type="ECO:0000313" key="9">
    <source>
        <dbReference type="Proteomes" id="UP001565368"/>
    </source>
</evidence>
<dbReference type="PANTHER" id="PTHR31107:SF2">
    <property type="entry name" value="CYTOCHROME C OXIDASE ASSEMBLY FACTOR 8"/>
    <property type="match status" value="1"/>
</dbReference>
<evidence type="ECO:0000256" key="3">
    <source>
        <dbReference type="ARBA" id="ARBA00022792"/>
    </source>
</evidence>
<evidence type="ECO:0000256" key="2">
    <source>
        <dbReference type="ARBA" id="ARBA00005453"/>
    </source>
</evidence>
<evidence type="ECO:0000256" key="1">
    <source>
        <dbReference type="ARBA" id="ARBA00004443"/>
    </source>
</evidence>
<organism evidence="8 9">
    <name type="scientific">Vanrija albida</name>
    <dbReference type="NCBI Taxonomy" id="181172"/>
    <lineage>
        <taxon>Eukaryota</taxon>
        <taxon>Fungi</taxon>
        <taxon>Dikarya</taxon>
        <taxon>Basidiomycota</taxon>
        <taxon>Agaricomycotina</taxon>
        <taxon>Tremellomycetes</taxon>
        <taxon>Trichosporonales</taxon>
        <taxon>Trichosporonaceae</taxon>
        <taxon>Vanrija</taxon>
    </lineage>
</organism>
<accession>A0ABR3PRZ9</accession>
<comment type="subcellular location">
    <subcellularLocation>
        <location evidence="1">Mitochondrion inner membrane</location>
        <topology evidence="1">Peripheral membrane protein</topology>
        <orientation evidence="1">Matrix side</orientation>
    </subcellularLocation>
</comment>
<evidence type="ECO:0000313" key="8">
    <source>
        <dbReference type="EMBL" id="KAL1405219.1"/>
    </source>
</evidence>
<sequence length="195" mass="21639">MNSLAKRAAAVPRAAAAYAHASASMSTNAAAPEAATPRRRRAAVDDGTVDLVAPPDPRSNIRPVVYVSSRRRRPSNSPYSAVEFPVTSTPRADELELAYTMHRERVDVTNHRFWATTNADFDAQRAARLAALPPAADPPTAADEAAREAVLAQFYRDWQVGNRDRMDKWVAAWWADIWTDIKLQAKVYVARALRR</sequence>
<evidence type="ECO:0000256" key="6">
    <source>
        <dbReference type="ARBA" id="ARBA00023136"/>
    </source>
</evidence>
<comment type="caution">
    <text evidence="8">The sequence shown here is derived from an EMBL/GenBank/DDBJ whole genome shotgun (WGS) entry which is preliminary data.</text>
</comment>
<gene>
    <name evidence="8" type="primary">NBP35_2</name>
    <name evidence="8" type="ORF">Q8F55_008844</name>
</gene>
<dbReference type="Pfam" id="PF10231">
    <property type="entry name" value="COA8"/>
    <property type="match status" value="1"/>
</dbReference>
<feature type="region of interest" description="Disordered" evidence="7">
    <location>
        <begin position="21"/>
        <end position="56"/>
    </location>
</feature>